<dbReference type="RefSeq" id="WP_136381421.1">
    <property type="nucleotide sequence ID" value="NZ_SLUB01000058.1"/>
</dbReference>
<evidence type="ECO:0000256" key="1">
    <source>
        <dbReference type="SAM" id="Coils"/>
    </source>
</evidence>
<accession>A0A4S3PLN1</accession>
<dbReference type="EMBL" id="SLUB01000058">
    <property type="protein sequence ID" value="THE09955.1"/>
    <property type="molecule type" value="Genomic_DNA"/>
</dbReference>
<keyword evidence="1" id="KW-0175">Coiled coil</keyword>
<feature type="coiled-coil region" evidence="1">
    <location>
        <begin position="52"/>
        <end position="86"/>
    </location>
</feature>
<proteinExistence type="predicted"/>
<evidence type="ECO:0000313" key="2">
    <source>
        <dbReference type="EMBL" id="THE09955.1"/>
    </source>
</evidence>
<comment type="caution">
    <text evidence="2">The sequence shown here is derived from an EMBL/GenBank/DDBJ whole genome shotgun (WGS) entry which is preliminary data.</text>
</comment>
<protein>
    <submittedName>
        <fullName evidence="2">Uncharacterized protein</fullName>
    </submittedName>
</protein>
<name>A0A4S3PLN1_9BACI</name>
<gene>
    <name evidence="2" type="ORF">E1I69_20525</name>
</gene>
<reference evidence="2 3" key="1">
    <citation type="journal article" date="2019" name="Indoor Air">
        <title>Impacts of indoor surface finishes on bacterial viability.</title>
        <authorList>
            <person name="Hu J."/>
            <person name="Maamar S.B."/>
            <person name="Glawe A.J."/>
            <person name="Gottel N."/>
            <person name="Gilbert J.A."/>
            <person name="Hartmann E.M."/>
        </authorList>
    </citation>
    <scope>NUCLEOTIDE SEQUENCE [LARGE SCALE GENOMIC DNA]</scope>
    <source>
        <strain evidence="2 3">AF060A6</strain>
    </source>
</reference>
<evidence type="ECO:0000313" key="3">
    <source>
        <dbReference type="Proteomes" id="UP000306477"/>
    </source>
</evidence>
<keyword evidence="3" id="KW-1185">Reference proteome</keyword>
<dbReference type="AlphaFoldDB" id="A0A4S3PLN1"/>
<dbReference type="Proteomes" id="UP000306477">
    <property type="component" value="Unassembled WGS sequence"/>
</dbReference>
<sequence>MEQLNYDLIVQDLISQNARLSEERAIHFALATQRQAEITTLKQEFGKRVSENEALKEQLDNVQSEVSVLKQELEGMRKQQEQTEEVEQSPEE</sequence>
<organism evidence="2 3">
    <name type="scientific">Bacillus timonensis</name>
    <dbReference type="NCBI Taxonomy" id="1033734"/>
    <lineage>
        <taxon>Bacteria</taxon>
        <taxon>Bacillati</taxon>
        <taxon>Bacillota</taxon>
        <taxon>Bacilli</taxon>
        <taxon>Bacillales</taxon>
        <taxon>Bacillaceae</taxon>
        <taxon>Bacillus</taxon>
    </lineage>
</organism>